<keyword evidence="1" id="KW-0732">Signal</keyword>
<gene>
    <name evidence="2" type="ORF">A8V01_17950</name>
</gene>
<dbReference type="RefSeq" id="WP_103095838.1">
    <property type="nucleotide sequence ID" value="NZ_LYMM01000030.1"/>
</dbReference>
<dbReference type="EMBL" id="LYMM01000030">
    <property type="protein sequence ID" value="PNU04807.1"/>
    <property type="molecule type" value="Genomic_DNA"/>
</dbReference>
<dbReference type="Proteomes" id="UP000236327">
    <property type="component" value="Unassembled WGS sequence"/>
</dbReference>
<accession>A0A2K2G1A4</accession>
<feature type="signal peptide" evidence="1">
    <location>
        <begin position="1"/>
        <end position="21"/>
    </location>
</feature>
<evidence type="ECO:0008006" key="4">
    <source>
        <dbReference type="Google" id="ProtNLM"/>
    </source>
</evidence>
<dbReference type="OrthoDB" id="7594050at2"/>
<protein>
    <recommendedName>
        <fullName evidence="4">Secreted protein</fullName>
    </recommendedName>
</protein>
<feature type="chain" id="PRO_5014416122" description="Secreted protein" evidence="1">
    <location>
        <begin position="22"/>
        <end position="176"/>
    </location>
</feature>
<dbReference type="AlphaFoldDB" id="A0A2K2G1A4"/>
<evidence type="ECO:0000256" key="1">
    <source>
        <dbReference type="SAM" id="SignalP"/>
    </source>
</evidence>
<proteinExistence type="predicted"/>
<name>A0A2K2G1A4_9SPHN</name>
<comment type="caution">
    <text evidence="2">The sequence shown here is derived from an EMBL/GenBank/DDBJ whole genome shotgun (WGS) entry which is preliminary data.</text>
</comment>
<keyword evidence="3" id="KW-1185">Reference proteome</keyword>
<organism evidence="2 3">
    <name type="scientific">Novosphingobium guangzhouense</name>
    <dbReference type="NCBI Taxonomy" id="1850347"/>
    <lineage>
        <taxon>Bacteria</taxon>
        <taxon>Pseudomonadati</taxon>
        <taxon>Pseudomonadota</taxon>
        <taxon>Alphaproteobacteria</taxon>
        <taxon>Sphingomonadales</taxon>
        <taxon>Sphingomonadaceae</taxon>
        <taxon>Novosphingobium</taxon>
    </lineage>
</organism>
<evidence type="ECO:0000313" key="3">
    <source>
        <dbReference type="Proteomes" id="UP000236327"/>
    </source>
</evidence>
<sequence length="176" mass="18379">MRGLSRTLALTLAMMPCAAMAAEPVCISKAEATSLIAYALPQAINGTAKRCAPALPADAFLRTKGPGLASRYAAQKDRYWPKAKPALMKALNAKNGGSSAGMFAGLPDDTLRQMADVFVEGFVSQRIATRSCKQLDLAIDLLSPLPPENTAGLIALSMDVAGAADPKLGNVTLCKD</sequence>
<evidence type="ECO:0000313" key="2">
    <source>
        <dbReference type="EMBL" id="PNU04807.1"/>
    </source>
</evidence>
<reference evidence="2 3" key="1">
    <citation type="submission" date="2016-05" db="EMBL/GenBank/DDBJ databases">
        <title>Complete genome sequence of Novosphingobium guangzhouense SA925(T).</title>
        <authorList>
            <person name="Sha S."/>
        </authorList>
    </citation>
    <scope>NUCLEOTIDE SEQUENCE [LARGE SCALE GENOMIC DNA]</scope>
    <source>
        <strain evidence="2 3">SA925</strain>
    </source>
</reference>